<reference evidence="3 4" key="1">
    <citation type="submission" date="2024-03" db="EMBL/GenBank/DDBJ databases">
        <authorList>
            <person name="Martinez-Hernandez J."/>
        </authorList>
    </citation>
    <scope>NUCLEOTIDE SEQUENCE [LARGE SCALE GENOMIC DNA]</scope>
</reference>
<comment type="subcellular location">
    <subcellularLocation>
        <location evidence="1">Nucleus</location>
    </subcellularLocation>
</comment>
<accession>A0AAV1WMG1</accession>
<protein>
    <recommendedName>
        <fullName evidence="1">Protein BZR1 homolog</fullName>
    </recommendedName>
    <alternativeName>
        <fullName evidence="1">Protein BRASSINAZOLE-RESISTANT 1 homolog</fullName>
    </alternativeName>
</protein>
<feature type="compositionally biased region" description="Polar residues" evidence="2">
    <location>
        <begin position="10"/>
        <end position="19"/>
    </location>
</feature>
<keyword evidence="1" id="KW-0805">Transcription regulation</keyword>
<evidence type="ECO:0000313" key="4">
    <source>
        <dbReference type="Proteomes" id="UP001497480"/>
    </source>
</evidence>
<sequence>MDMVGGLSSAAASPCSSYHPSPCASYNPSPSSSPYVTNPKNDANSLIPLLKNLSTASSPSKFSHIYLGSISAPVTPPLSSPTARTPRISADWDDQAARPGWTGQQYSFMPSSSPQSPARQAVDPEWFAGVKLPHVSPTSPTFALVSSNAFAFNDGGGSRMWTPGKSGTCSPAIAVGSDHTADIPQCVKLFQMSLHLEAAHQAL</sequence>
<keyword evidence="1" id="KW-0238">DNA-binding</keyword>
<proteinExistence type="inferred from homology"/>
<feature type="compositionally biased region" description="Low complexity" evidence="2">
    <location>
        <begin position="20"/>
        <end position="34"/>
    </location>
</feature>
<dbReference type="EMBL" id="CAXHTB010000007">
    <property type="protein sequence ID" value="CAL0310208.1"/>
    <property type="molecule type" value="Genomic_DNA"/>
</dbReference>
<evidence type="ECO:0000313" key="3">
    <source>
        <dbReference type="EMBL" id="CAL0310208.1"/>
    </source>
</evidence>
<keyword evidence="1" id="KW-0804">Transcription</keyword>
<dbReference type="GO" id="GO:0006351">
    <property type="term" value="P:DNA-templated transcription"/>
    <property type="evidence" value="ECO:0007669"/>
    <property type="project" value="InterPro"/>
</dbReference>
<comment type="function">
    <text evidence="1">Functions in brassinosteroid signaling. May function as transcriptional repressor.</text>
</comment>
<comment type="similarity">
    <text evidence="1">Belongs to the BZR/LAT61 family.</text>
</comment>
<organism evidence="3 4">
    <name type="scientific">Lupinus luteus</name>
    <name type="common">European yellow lupine</name>
    <dbReference type="NCBI Taxonomy" id="3873"/>
    <lineage>
        <taxon>Eukaryota</taxon>
        <taxon>Viridiplantae</taxon>
        <taxon>Streptophyta</taxon>
        <taxon>Embryophyta</taxon>
        <taxon>Tracheophyta</taxon>
        <taxon>Spermatophyta</taxon>
        <taxon>Magnoliopsida</taxon>
        <taxon>eudicotyledons</taxon>
        <taxon>Gunneridae</taxon>
        <taxon>Pentapetalae</taxon>
        <taxon>rosids</taxon>
        <taxon>fabids</taxon>
        <taxon>Fabales</taxon>
        <taxon>Fabaceae</taxon>
        <taxon>Papilionoideae</taxon>
        <taxon>50 kb inversion clade</taxon>
        <taxon>genistoids sensu lato</taxon>
        <taxon>core genistoids</taxon>
        <taxon>Genisteae</taxon>
        <taxon>Lupinus</taxon>
    </lineage>
</organism>
<dbReference type="GO" id="GO:0005634">
    <property type="term" value="C:nucleus"/>
    <property type="evidence" value="ECO:0007669"/>
    <property type="project" value="UniProtKB-SubCell"/>
</dbReference>
<dbReference type="InterPro" id="IPR033264">
    <property type="entry name" value="BZR"/>
</dbReference>
<dbReference type="Proteomes" id="UP001497480">
    <property type="component" value="Unassembled WGS sequence"/>
</dbReference>
<dbReference type="AlphaFoldDB" id="A0AAV1WMG1"/>
<name>A0AAV1WMG1_LUPLU</name>
<dbReference type="GO" id="GO:0009742">
    <property type="term" value="P:brassinosteroid mediated signaling pathway"/>
    <property type="evidence" value="ECO:0007669"/>
    <property type="project" value="UniProtKB-UniRule"/>
</dbReference>
<dbReference type="PANTHER" id="PTHR31506">
    <property type="entry name" value="BES1/BZR1 HOMOLOG PROTEIN 3-RELATED"/>
    <property type="match status" value="1"/>
</dbReference>
<feature type="region of interest" description="Disordered" evidence="2">
    <location>
        <begin position="1"/>
        <end position="41"/>
    </location>
</feature>
<comment type="caution">
    <text evidence="3">The sequence shown here is derived from an EMBL/GenBank/DDBJ whole genome shotgun (WGS) entry which is preliminary data.</text>
</comment>
<dbReference type="GO" id="GO:0003700">
    <property type="term" value="F:DNA-binding transcription factor activity"/>
    <property type="evidence" value="ECO:0007669"/>
    <property type="project" value="UniProtKB-UniRule"/>
</dbReference>
<evidence type="ECO:0000256" key="2">
    <source>
        <dbReference type="SAM" id="MobiDB-lite"/>
    </source>
</evidence>
<dbReference type="GO" id="GO:0003677">
    <property type="term" value="F:DNA binding"/>
    <property type="evidence" value="ECO:0007669"/>
    <property type="project" value="UniProtKB-UniRule"/>
</dbReference>
<evidence type="ECO:0000256" key="1">
    <source>
        <dbReference type="RuleBase" id="RU369040"/>
    </source>
</evidence>
<keyword evidence="1" id="KW-1070">Brassinosteroid signaling pathway</keyword>
<dbReference type="PANTHER" id="PTHR31506:SF50">
    <property type="entry name" value="PROTEIN BZR1 HOMOLOG"/>
    <property type="match status" value="1"/>
</dbReference>
<keyword evidence="4" id="KW-1185">Reference proteome</keyword>
<gene>
    <name evidence="3" type="ORF">LLUT_LOCUS11268</name>
</gene>